<comment type="caution">
    <text evidence="2">The sequence shown here is derived from an EMBL/GenBank/DDBJ whole genome shotgun (WGS) entry which is preliminary data.</text>
</comment>
<keyword evidence="2" id="KW-0240">DNA-directed RNA polymerase</keyword>
<dbReference type="Proteomes" id="UP000824998">
    <property type="component" value="Unassembled WGS sequence"/>
</dbReference>
<sequence length="362" mass="40116">MAENNIDEIDPIKASYDVYLQPRVHTDRQVYVLQYPNRSSDKPYNTECHSQPLKLRVKPNSGMVEIDVPIDTYNNYDRYKGVEWGEALKESTAAKGKGSHGLPGGFGIGGIQPRGRGRGKTEEDEREAHLATLRNFAGAIEREQALGKQTLGGQAVANSETNPKYMVGIFRKNQLHLTPVDHMVQMRPQFHHIDALAEHKKLFAARDSAAGASVTRAIHMTVKSSIDGEEDSTDTMAQRIAATQAEDWEHHHYIDENTDESWTQFEHFYIGDNGDEALERLPRLATALLDNEYLDAVSAPGDEARLSRSTKTKKGKGKGKEMEVVGTKGEAIEDESSGVSDIDEEPAPERPADEDVTMSEAA</sequence>
<feature type="region of interest" description="Disordered" evidence="1">
    <location>
        <begin position="300"/>
        <end position="362"/>
    </location>
</feature>
<evidence type="ECO:0000256" key="1">
    <source>
        <dbReference type="SAM" id="MobiDB-lite"/>
    </source>
</evidence>
<dbReference type="EMBL" id="MU251421">
    <property type="protein sequence ID" value="KAG9235835.1"/>
    <property type="molecule type" value="Genomic_DNA"/>
</dbReference>
<feature type="compositionally biased region" description="Acidic residues" evidence="1">
    <location>
        <begin position="332"/>
        <end position="346"/>
    </location>
</feature>
<accession>A0A9P7YMK1</accession>
<dbReference type="PANTHER" id="PTHR12069:SF0">
    <property type="entry name" value="DNA-DIRECTED RNA POLYMERASE III SUBUNIT RPC5"/>
    <property type="match status" value="1"/>
</dbReference>
<protein>
    <submittedName>
        <fullName evidence="2">DNA-directed RNA polymerase III subunit Rpc5</fullName>
    </submittedName>
</protein>
<gene>
    <name evidence="2" type="ORF">BJ875DRAFT_421296</name>
</gene>
<keyword evidence="3" id="KW-1185">Reference proteome</keyword>
<dbReference type="OrthoDB" id="340681at2759"/>
<name>A0A9P7YMK1_9HELO</name>
<feature type="compositionally biased region" description="Gly residues" evidence="1">
    <location>
        <begin position="99"/>
        <end position="112"/>
    </location>
</feature>
<dbReference type="InterPro" id="IPR006886">
    <property type="entry name" value="RNA_pol_III_Rpc5"/>
</dbReference>
<evidence type="ECO:0000313" key="2">
    <source>
        <dbReference type="EMBL" id="KAG9235835.1"/>
    </source>
</evidence>
<dbReference type="GO" id="GO:0042797">
    <property type="term" value="P:tRNA transcription by RNA polymerase III"/>
    <property type="evidence" value="ECO:0007669"/>
    <property type="project" value="TreeGrafter"/>
</dbReference>
<dbReference type="Pfam" id="PF04801">
    <property type="entry name" value="RPC5"/>
    <property type="match status" value="2"/>
</dbReference>
<organism evidence="2 3">
    <name type="scientific">Amylocarpus encephaloides</name>
    <dbReference type="NCBI Taxonomy" id="45428"/>
    <lineage>
        <taxon>Eukaryota</taxon>
        <taxon>Fungi</taxon>
        <taxon>Dikarya</taxon>
        <taxon>Ascomycota</taxon>
        <taxon>Pezizomycotina</taxon>
        <taxon>Leotiomycetes</taxon>
        <taxon>Helotiales</taxon>
        <taxon>Helotiales incertae sedis</taxon>
        <taxon>Amylocarpus</taxon>
    </lineage>
</organism>
<feature type="compositionally biased region" description="Basic residues" evidence="1">
    <location>
        <begin position="308"/>
        <end position="317"/>
    </location>
</feature>
<keyword evidence="2" id="KW-0804">Transcription</keyword>
<dbReference type="PANTHER" id="PTHR12069">
    <property type="entry name" value="DNA-DIRECTED RNA POLYMERASES III 80 KDA POLYPEPTIDE RNA POLYMERASE III SUBUNIT 5"/>
    <property type="match status" value="1"/>
</dbReference>
<reference evidence="2" key="1">
    <citation type="journal article" date="2021" name="IMA Fungus">
        <title>Genomic characterization of three marine fungi, including Emericellopsis atlantica sp. nov. with signatures of a generalist lifestyle and marine biomass degradation.</title>
        <authorList>
            <person name="Hagestad O.C."/>
            <person name="Hou L."/>
            <person name="Andersen J.H."/>
            <person name="Hansen E.H."/>
            <person name="Altermark B."/>
            <person name="Li C."/>
            <person name="Kuhnert E."/>
            <person name="Cox R.J."/>
            <person name="Crous P.W."/>
            <person name="Spatafora J.W."/>
            <person name="Lail K."/>
            <person name="Amirebrahimi M."/>
            <person name="Lipzen A."/>
            <person name="Pangilinan J."/>
            <person name="Andreopoulos W."/>
            <person name="Hayes R.D."/>
            <person name="Ng V."/>
            <person name="Grigoriev I.V."/>
            <person name="Jackson S.A."/>
            <person name="Sutton T.D.S."/>
            <person name="Dobson A.D.W."/>
            <person name="Rama T."/>
        </authorList>
    </citation>
    <scope>NUCLEOTIDE SEQUENCE</scope>
    <source>
        <strain evidence="2">TRa018bII</strain>
    </source>
</reference>
<dbReference type="GO" id="GO:0005666">
    <property type="term" value="C:RNA polymerase III complex"/>
    <property type="evidence" value="ECO:0007669"/>
    <property type="project" value="TreeGrafter"/>
</dbReference>
<evidence type="ECO:0000313" key="3">
    <source>
        <dbReference type="Proteomes" id="UP000824998"/>
    </source>
</evidence>
<feature type="region of interest" description="Disordered" evidence="1">
    <location>
        <begin position="94"/>
        <end position="126"/>
    </location>
</feature>
<dbReference type="AlphaFoldDB" id="A0A9P7YMK1"/>
<proteinExistence type="predicted"/>